<feature type="compositionally biased region" description="Polar residues" evidence="1">
    <location>
        <begin position="808"/>
        <end position="817"/>
    </location>
</feature>
<comment type="caution">
    <text evidence="2">The sequence shown here is derived from an EMBL/GenBank/DDBJ whole genome shotgun (WGS) entry which is preliminary data.</text>
</comment>
<feature type="compositionally biased region" description="Polar residues" evidence="1">
    <location>
        <begin position="335"/>
        <end position="347"/>
    </location>
</feature>
<feature type="compositionally biased region" description="Acidic residues" evidence="1">
    <location>
        <begin position="772"/>
        <end position="795"/>
    </location>
</feature>
<protein>
    <submittedName>
        <fullName evidence="2">Uncharacterized protein</fullName>
    </submittedName>
</protein>
<feature type="region of interest" description="Disordered" evidence="1">
    <location>
        <begin position="101"/>
        <end position="164"/>
    </location>
</feature>
<feature type="compositionally biased region" description="Acidic residues" evidence="1">
    <location>
        <begin position="561"/>
        <end position="573"/>
    </location>
</feature>
<feature type="compositionally biased region" description="Basic and acidic residues" evidence="1">
    <location>
        <begin position="663"/>
        <end position="678"/>
    </location>
</feature>
<dbReference type="InterPro" id="IPR018822">
    <property type="entry name" value="UPF0646"/>
</dbReference>
<dbReference type="Proteomes" id="UP001213000">
    <property type="component" value="Unassembled WGS sequence"/>
</dbReference>
<dbReference type="Pfam" id="PF10336">
    <property type="entry name" value="DUF2420"/>
    <property type="match status" value="1"/>
</dbReference>
<feature type="compositionally biased region" description="Basic and acidic residues" evidence="1">
    <location>
        <begin position="317"/>
        <end position="334"/>
    </location>
</feature>
<feature type="region of interest" description="Disordered" evidence="1">
    <location>
        <begin position="520"/>
        <end position="574"/>
    </location>
</feature>
<feature type="region of interest" description="Disordered" evidence="1">
    <location>
        <begin position="588"/>
        <end position="849"/>
    </location>
</feature>
<feature type="compositionally biased region" description="Basic and acidic residues" evidence="1">
    <location>
        <begin position="821"/>
        <end position="830"/>
    </location>
</feature>
<proteinExistence type="predicted"/>
<evidence type="ECO:0000256" key="1">
    <source>
        <dbReference type="SAM" id="MobiDB-lite"/>
    </source>
</evidence>
<organism evidence="2 3">
    <name type="scientific">Leucocoprinus birnbaumii</name>
    <dbReference type="NCBI Taxonomy" id="56174"/>
    <lineage>
        <taxon>Eukaryota</taxon>
        <taxon>Fungi</taxon>
        <taxon>Dikarya</taxon>
        <taxon>Basidiomycota</taxon>
        <taxon>Agaricomycotina</taxon>
        <taxon>Agaricomycetes</taxon>
        <taxon>Agaricomycetidae</taxon>
        <taxon>Agaricales</taxon>
        <taxon>Agaricineae</taxon>
        <taxon>Agaricaceae</taxon>
        <taxon>Leucocoprinus</taxon>
    </lineage>
</organism>
<feature type="region of interest" description="Disordered" evidence="1">
    <location>
        <begin position="262"/>
        <end position="347"/>
    </location>
</feature>
<name>A0AAD5YTB9_9AGAR</name>
<feature type="compositionally biased region" description="Basic and acidic residues" evidence="1">
    <location>
        <begin position="761"/>
        <end position="771"/>
    </location>
</feature>
<dbReference type="AlphaFoldDB" id="A0AAD5YTB9"/>
<feature type="compositionally biased region" description="Polar residues" evidence="1">
    <location>
        <begin position="287"/>
        <end position="306"/>
    </location>
</feature>
<feature type="compositionally biased region" description="Acidic residues" evidence="1">
    <location>
        <begin position="604"/>
        <end position="616"/>
    </location>
</feature>
<evidence type="ECO:0000313" key="3">
    <source>
        <dbReference type="Proteomes" id="UP001213000"/>
    </source>
</evidence>
<sequence length="849" mass="92090">MTSTIMEPYDAPMVDYQTDHDVQMHLSSSDPWFQDVAPMEDDQAFQQKGTMPDSLPTVEVDMEVYAEDEHIEYEMVDDQHGHHLASGELLDVDVLDASTVPSPLVTPPVPHTPPAGYSQPQPPVHHSSTPEAPFADLAPPPVPVGPVAEEHSDSAATAPSETIPAAPVALPESLTLQEESASEHLHTDSHSNDDFQHEFLTPHADATEASTSFPLELTTQLEAHTPPEPSALLLNQVQNGLHTSNQDLYQIALAPDASSTLVNHPEALTGPSDSSEYHTHDGEAVEGTSSTPQQLRDTNRANTLSPEASAPTAALAERTHKSPDEVTEQNDVHQESSSTPQPEIGETQTLTEVLDEVPEELTLAVPPPILLSIFSTDQPELCLFNKPSEPLANQDESQECHILFQQVASLYYEPLANVFEALRQDEYVSTVLEVSGNELGLEAYDLDLAITEDNYYGREISLHDIYTLHTSANLAGPLRLRLYISGTRFIVRYHMLQEGLIDLHVDESQVSDHDETDVFQADDTEPQEGIHGDEQATDEGRAEAGASETVLETSGDHENSNEEEEDSQADEDHEAIHGGAAEEVVEETGEIDLSTLPDFVDSPEATEEVEYEDAESSTDPHLEATGTGGLVIPSALITDSGDDKTNTASGVLDGTDGSTEASIAKKDASPGKDIHEGDYSGVVESNVAAEETPESQSYQAHDETGISKHLDDRTERTPQPEDGESANKELTDATEDEPIESTGQDKQEADKNFVTGAHGTAESDAHTHVLEELEDFDADTWDDELDGEGDPDTTWEVEKDNGDESKSNESSITLSSKASKRSFDDFGLEHSDDDSFLSGSPGLKRARVE</sequence>
<feature type="compositionally biased region" description="Basic and acidic residues" evidence="1">
    <location>
        <begin position="796"/>
        <end position="807"/>
    </location>
</feature>
<keyword evidence="3" id="KW-1185">Reference proteome</keyword>
<dbReference type="EMBL" id="JANIEX010000127">
    <property type="protein sequence ID" value="KAJ3572803.1"/>
    <property type="molecule type" value="Genomic_DNA"/>
</dbReference>
<feature type="compositionally biased region" description="Pro residues" evidence="1">
    <location>
        <begin position="104"/>
        <end position="113"/>
    </location>
</feature>
<feature type="compositionally biased region" description="Basic and acidic residues" evidence="1">
    <location>
        <begin position="181"/>
        <end position="196"/>
    </location>
</feature>
<feature type="compositionally biased region" description="Basic and acidic residues" evidence="1">
    <location>
        <begin position="700"/>
        <end position="731"/>
    </location>
</feature>
<feature type="compositionally biased region" description="Basic and acidic residues" evidence="1">
    <location>
        <begin position="528"/>
        <end position="542"/>
    </location>
</feature>
<evidence type="ECO:0000313" key="2">
    <source>
        <dbReference type="EMBL" id="KAJ3572803.1"/>
    </source>
</evidence>
<accession>A0AAD5YTB9</accession>
<feature type="region of interest" description="Disordered" evidence="1">
    <location>
        <begin position="177"/>
        <end position="196"/>
    </location>
</feature>
<reference evidence="2" key="1">
    <citation type="submission" date="2022-07" db="EMBL/GenBank/DDBJ databases">
        <title>Genome Sequence of Leucocoprinus birnbaumii.</title>
        <authorList>
            <person name="Buettner E."/>
        </authorList>
    </citation>
    <scope>NUCLEOTIDE SEQUENCE</scope>
    <source>
        <strain evidence="2">VT141</strain>
    </source>
</reference>
<gene>
    <name evidence="2" type="ORF">NP233_g2847</name>
</gene>